<dbReference type="EMBL" id="CADCWG010000060">
    <property type="protein sequence ID" value="CAA9542279.1"/>
    <property type="molecule type" value="Genomic_DNA"/>
</dbReference>
<dbReference type="InterPro" id="IPR051812">
    <property type="entry name" value="SPI_LacAB/RpiB"/>
</dbReference>
<gene>
    <name evidence="7" type="ORF">AVDCRST_MAG49-989</name>
</gene>
<dbReference type="GO" id="GO:0016861">
    <property type="term" value="F:intramolecular oxidoreductase activity, interconverting aldoses and ketoses"/>
    <property type="evidence" value="ECO:0007669"/>
    <property type="project" value="UniProtKB-ARBA"/>
</dbReference>
<protein>
    <recommendedName>
        <fullName evidence="6">D-erythrulose 4-phosphate isomerase</fullName>
        <ecNumber evidence="6">5.3.1.34</ecNumber>
    </recommendedName>
</protein>
<dbReference type="InterPro" id="IPR003500">
    <property type="entry name" value="RpiB_LacA_LacB"/>
</dbReference>
<dbReference type="GO" id="GO:0009758">
    <property type="term" value="P:carbohydrate utilization"/>
    <property type="evidence" value="ECO:0007669"/>
    <property type="project" value="UniProtKB-ARBA"/>
</dbReference>
<comment type="pathway">
    <text evidence="5">Carbohydrate metabolism; D-threitol degradation.</text>
</comment>
<evidence type="ECO:0000256" key="5">
    <source>
        <dbReference type="ARBA" id="ARBA00060528"/>
    </source>
</evidence>
<comment type="similarity">
    <text evidence="2">Belongs to the LacAB/RpiB family.</text>
</comment>
<keyword evidence="3 7" id="KW-0413">Isomerase</keyword>
<evidence type="ECO:0000256" key="6">
    <source>
        <dbReference type="ARBA" id="ARBA00066901"/>
    </source>
</evidence>
<dbReference type="PIRSF" id="PIRSF005384">
    <property type="entry name" value="RpiB_LacA_B"/>
    <property type="match status" value="1"/>
</dbReference>
<proteinExistence type="inferred from homology"/>
<dbReference type="PANTHER" id="PTHR43732:SF1">
    <property type="entry name" value="RIBOSE 5-PHOSPHATE ISOMERASE"/>
    <property type="match status" value="1"/>
</dbReference>
<dbReference type="AlphaFoldDB" id="A0A6J4U9I6"/>
<comment type="catalytic activity">
    <reaction evidence="4">
        <text>D-erythrulose 4-phosphate = D-erythrose 4-phosphate</text>
        <dbReference type="Rhea" id="RHEA:48784"/>
        <dbReference type="ChEBI" id="CHEBI:16897"/>
        <dbReference type="ChEBI" id="CHEBI:90796"/>
        <dbReference type="EC" id="5.3.1.34"/>
    </reaction>
</comment>
<dbReference type="GO" id="GO:0071322">
    <property type="term" value="P:cellular response to carbohydrate stimulus"/>
    <property type="evidence" value="ECO:0007669"/>
    <property type="project" value="UniProtKB-ARBA"/>
</dbReference>
<name>A0A6J4U9I6_9BACT</name>
<dbReference type="PANTHER" id="PTHR43732">
    <property type="entry name" value="RIBOSE 5-PHOSPHATE ISOMERASE-RELATED"/>
    <property type="match status" value="1"/>
</dbReference>
<dbReference type="EC" id="5.3.1.34" evidence="6"/>
<dbReference type="SUPFAM" id="SSF89623">
    <property type="entry name" value="Ribose/Galactose isomerase RpiB/AlsB"/>
    <property type="match status" value="1"/>
</dbReference>
<evidence type="ECO:0000256" key="1">
    <source>
        <dbReference type="ARBA" id="ARBA00004939"/>
    </source>
</evidence>
<dbReference type="Gene3D" id="3.40.1400.10">
    <property type="entry name" value="Sugar-phosphate isomerase, RpiB/LacA/LacB"/>
    <property type="match status" value="1"/>
</dbReference>
<reference evidence="7" key="1">
    <citation type="submission" date="2020-02" db="EMBL/GenBank/DDBJ databases">
        <authorList>
            <person name="Meier V. D."/>
        </authorList>
    </citation>
    <scope>NUCLEOTIDE SEQUENCE</scope>
    <source>
        <strain evidence="7">AVDCRST_MAG49</strain>
    </source>
</reference>
<evidence type="ECO:0000256" key="4">
    <source>
        <dbReference type="ARBA" id="ARBA00051490"/>
    </source>
</evidence>
<dbReference type="InterPro" id="IPR036569">
    <property type="entry name" value="RpiB_LacA_LacB_sf"/>
</dbReference>
<organism evidence="7">
    <name type="scientific">uncultured Thermomicrobiales bacterium</name>
    <dbReference type="NCBI Taxonomy" id="1645740"/>
    <lineage>
        <taxon>Bacteria</taxon>
        <taxon>Pseudomonadati</taxon>
        <taxon>Thermomicrobiota</taxon>
        <taxon>Thermomicrobia</taxon>
        <taxon>Thermomicrobiales</taxon>
        <taxon>environmental samples</taxon>
    </lineage>
</organism>
<sequence length="168" mass="17597">MAERAKRTVIAVGADNAGAALKNVLRDQLAAEPDVEVVDFGVPDAENNTAYPYVGRDVAEAVARGEADRGLLVCGTGIGMAITANKVPGVRATVAHDAYSVERSVLSNNCQVLTLGARVIGSELAKRLVREWLTYNFDPSSASAEKVALIDRFDAERSAAVPGPASAD</sequence>
<comment type="pathway">
    <text evidence="1">Carbohydrate metabolism; erythritol degradation.</text>
</comment>
<dbReference type="Pfam" id="PF02502">
    <property type="entry name" value="LacAB_rpiB"/>
    <property type="match status" value="1"/>
</dbReference>
<dbReference type="FunFam" id="3.40.1400.10:FF:000004">
    <property type="entry name" value="Ribose 5-phosphate isomerase"/>
    <property type="match status" value="1"/>
</dbReference>
<dbReference type="NCBIfam" id="NF004051">
    <property type="entry name" value="PRK05571.1"/>
    <property type="match status" value="1"/>
</dbReference>
<evidence type="ECO:0000313" key="7">
    <source>
        <dbReference type="EMBL" id="CAA9542279.1"/>
    </source>
</evidence>
<evidence type="ECO:0000256" key="3">
    <source>
        <dbReference type="ARBA" id="ARBA00023235"/>
    </source>
</evidence>
<evidence type="ECO:0000256" key="2">
    <source>
        <dbReference type="ARBA" id="ARBA00008754"/>
    </source>
</evidence>
<dbReference type="NCBIfam" id="TIGR00689">
    <property type="entry name" value="rpiB_lacA_lacB"/>
    <property type="match status" value="1"/>
</dbReference>
<dbReference type="GO" id="GO:0005975">
    <property type="term" value="P:carbohydrate metabolic process"/>
    <property type="evidence" value="ECO:0007669"/>
    <property type="project" value="InterPro"/>
</dbReference>
<accession>A0A6J4U9I6</accession>